<name>A0AAE1YK32_9LAMI</name>
<sequence>MTEVSSTTTTVQELVENGDELPHSYIWRDNGDYGAIDFSVPLGTEIPVIDFSLLVSSSSAMDPELLKLRSALSSWGCFQAVKHGIENSFLDQVRQLARDFFHLPMAEKQKCARPSDNLEGYGNDMVLFENQPLDWVDRLYLLVHPQDQQKLKYWPQNPISFR</sequence>
<evidence type="ECO:0000256" key="1">
    <source>
        <dbReference type="ARBA" id="ARBA00022723"/>
    </source>
</evidence>
<dbReference type="PANTHER" id="PTHR47991">
    <property type="entry name" value="OXOGLUTARATE/IRON-DEPENDENT DIOXYGENASE"/>
    <property type="match status" value="1"/>
</dbReference>
<accession>A0AAE1YK32</accession>
<dbReference type="InterPro" id="IPR050295">
    <property type="entry name" value="Plant_2OG-oxidoreductases"/>
</dbReference>
<keyword evidence="1" id="KW-0479">Metal-binding</keyword>
<dbReference type="InterPro" id="IPR027443">
    <property type="entry name" value="IPNS-like_sf"/>
</dbReference>
<dbReference type="AlphaFoldDB" id="A0AAE1YK32"/>
<organism evidence="4 5">
    <name type="scientific">Sesamum alatum</name>
    <dbReference type="NCBI Taxonomy" id="300844"/>
    <lineage>
        <taxon>Eukaryota</taxon>
        <taxon>Viridiplantae</taxon>
        <taxon>Streptophyta</taxon>
        <taxon>Embryophyta</taxon>
        <taxon>Tracheophyta</taxon>
        <taxon>Spermatophyta</taxon>
        <taxon>Magnoliopsida</taxon>
        <taxon>eudicotyledons</taxon>
        <taxon>Gunneridae</taxon>
        <taxon>Pentapetalae</taxon>
        <taxon>asterids</taxon>
        <taxon>lamiids</taxon>
        <taxon>Lamiales</taxon>
        <taxon>Pedaliaceae</taxon>
        <taxon>Sesamum</taxon>
    </lineage>
</organism>
<dbReference type="SUPFAM" id="SSF51197">
    <property type="entry name" value="Clavaminate synthase-like"/>
    <property type="match status" value="1"/>
</dbReference>
<dbReference type="Gene3D" id="2.60.120.330">
    <property type="entry name" value="B-lactam Antibiotic, Isopenicillin N Synthase, Chain"/>
    <property type="match status" value="1"/>
</dbReference>
<proteinExistence type="predicted"/>
<evidence type="ECO:0000259" key="3">
    <source>
        <dbReference type="Pfam" id="PF14226"/>
    </source>
</evidence>
<evidence type="ECO:0000256" key="2">
    <source>
        <dbReference type="ARBA" id="ARBA00023004"/>
    </source>
</evidence>
<dbReference type="GO" id="GO:0016706">
    <property type="term" value="F:2-oxoglutarate-dependent dioxygenase activity"/>
    <property type="evidence" value="ECO:0007669"/>
    <property type="project" value="UniProtKB-ARBA"/>
</dbReference>
<gene>
    <name evidence="4" type="ORF">Salat_0941100</name>
</gene>
<dbReference type="EMBL" id="JACGWO010000003">
    <property type="protein sequence ID" value="KAK4431790.1"/>
    <property type="molecule type" value="Genomic_DNA"/>
</dbReference>
<comment type="caution">
    <text evidence="4">The sequence shown here is derived from an EMBL/GenBank/DDBJ whole genome shotgun (WGS) entry which is preliminary data.</text>
</comment>
<dbReference type="GO" id="GO:0046872">
    <property type="term" value="F:metal ion binding"/>
    <property type="evidence" value="ECO:0007669"/>
    <property type="project" value="UniProtKB-KW"/>
</dbReference>
<reference evidence="4" key="1">
    <citation type="submission" date="2020-06" db="EMBL/GenBank/DDBJ databases">
        <authorList>
            <person name="Li T."/>
            <person name="Hu X."/>
            <person name="Zhang T."/>
            <person name="Song X."/>
            <person name="Zhang H."/>
            <person name="Dai N."/>
            <person name="Sheng W."/>
            <person name="Hou X."/>
            <person name="Wei L."/>
        </authorList>
    </citation>
    <scope>NUCLEOTIDE SEQUENCE</scope>
    <source>
        <strain evidence="4">3651</strain>
        <tissue evidence="4">Leaf</tissue>
    </source>
</reference>
<evidence type="ECO:0000313" key="4">
    <source>
        <dbReference type="EMBL" id="KAK4431790.1"/>
    </source>
</evidence>
<keyword evidence="5" id="KW-1185">Reference proteome</keyword>
<reference evidence="4" key="2">
    <citation type="journal article" date="2024" name="Plant">
        <title>Genomic evolution and insights into agronomic trait innovations of Sesamum species.</title>
        <authorList>
            <person name="Miao H."/>
            <person name="Wang L."/>
            <person name="Qu L."/>
            <person name="Liu H."/>
            <person name="Sun Y."/>
            <person name="Le M."/>
            <person name="Wang Q."/>
            <person name="Wei S."/>
            <person name="Zheng Y."/>
            <person name="Lin W."/>
            <person name="Duan Y."/>
            <person name="Cao H."/>
            <person name="Xiong S."/>
            <person name="Wang X."/>
            <person name="Wei L."/>
            <person name="Li C."/>
            <person name="Ma Q."/>
            <person name="Ju M."/>
            <person name="Zhao R."/>
            <person name="Li G."/>
            <person name="Mu C."/>
            <person name="Tian Q."/>
            <person name="Mei H."/>
            <person name="Zhang T."/>
            <person name="Gao T."/>
            <person name="Zhang H."/>
        </authorList>
    </citation>
    <scope>NUCLEOTIDE SEQUENCE</scope>
    <source>
        <strain evidence="4">3651</strain>
    </source>
</reference>
<keyword evidence="4" id="KW-0223">Dioxygenase</keyword>
<feature type="domain" description="Non-haem dioxygenase N-terminal" evidence="3">
    <location>
        <begin position="46"/>
        <end position="156"/>
    </location>
</feature>
<keyword evidence="2" id="KW-0408">Iron</keyword>
<evidence type="ECO:0000313" key="5">
    <source>
        <dbReference type="Proteomes" id="UP001293254"/>
    </source>
</evidence>
<dbReference type="Pfam" id="PF14226">
    <property type="entry name" value="DIOX_N"/>
    <property type="match status" value="1"/>
</dbReference>
<dbReference type="Proteomes" id="UP001293254">
    <property type="component" value="Unassembled WGS sequence"/>
</dbReference>
<protein>
    <submittedName>
        <fullName evidence="4">Leucoanthocyanidin dioxygenase</fullName>
    </submittedName>
</protein>
<dbReference type="InterPro" id="IPR026992">
    <property type="entry name" value="DIOX_N"/>
</dbReference>
<keyword evidence="4" id="KW-0560">Oxidoreductase</keyword>